<feature type="transmembrane region" description="Helical" evidence="6">
    <location>
        <begin position="393"/>
        <end position="412"/>
    </location>
</feature>
<keyword evidence="3 6" id="KW-0812">Transmembrane</keyword>
<dbReference type="PANTHER" id="PTHR30250:SF11">
    <property type="entry name" value="O-ANTIGEN TRANSPORTER-RELATED"/>
    <property type="match status" value="1"/>
</dbReference>
<evidence type="ECO:0000256" key="5">
    <source>
        <dbReference type="ARBA" id="ARBA00023136"/>
    </source>
</evidence>
<keyword evidence="4 6" id="KW-1133">Transmembrane helix</keyword>
<comment type="subcellular location">
    <subcellularLocation>
        <location evidence="1">Cell membrane</location>
        <topology evidence="1">Multi-pass membrane protein</topology>
    </subcellularLocation>
</comment>
<sequence length="416" mass="47760">MTKIHKYLLNREVSLKENTLWFTMGTLCSSATSVLLMVYVTHLLGVDEAGVYSIAYSIAQLMLTIGWFGTRQFQVSDVEEEYSFSDYFTMKIITSCIALLGGLIYAGMLHLNAHKFMITFLYCSFIICDIFADLFSARFQQEDRLYLSGISYILRIGGYNVIFLVSLLIFRSLFISILLAFIYSLVELILFDYPFIKRMSDLKVHLDIKKIMNLFKNCFPLFISSFVSTFIVNIPKNAIELNLSSSIQTYYNIIFMPSSIVNMFCMFIFVPMYTQIAKKWHEDDKKSFIKVVQKVFLIAILFSVFVFVGCALLGIPFLEILYGVNLDGYKTPFLILIGAGCLTSINSILSYIMTVMRKQQYILYIYIVALVVSQVCIQFLITRFGFVGASIDYLIGMLCITMFMFIVFVHNLHNKS</sequence>
<feature type="transmembrane region" description="Helical" evidence="6">
    <location>
        <begin position="147"/>
        <end position="167"/>
    </location>
</feature>
<evidence type="ECO:0000256" key="3">
    <source>
        <dbReference type="ARBA" id="ARBA00022692"/>
    </source>
</evidence>
<keyword evidence="2" id="KW-1003">Cell membrane</keyword>
<proteinExistence type="predicted"/>
<feature type="transmembrane region" description="Helical" evidence="6">
    <location>
        <begin position="361"/>
        <end position="381"/>
    </location>
</feature>
<protein>
    <submittedName>
        <fullName evidence="7">Polysaccharide biosynthesis protein</fullName>
    </submittedName>
</protein>
<keyword evidence="5 6" id="KW-0472">Membrane</keyword>
<name>B7C7G1_9FIRM</name>
<dbReference type="InterPro" id="IPR002797">
    <property type="entry name" value="Polysacc_synth"/>
</dbReference>
<dbReference type="EMBL" id="ABYT01000011">
    <property type="protein sequence ID" value="EEC91269.1"/>
    <property type="molecule type" value="Genomic_DNA"/>
</dbReference>
<evidence type="ECO:0000256" key="1">
    <source>
        <dbReference type="ARBA" id="ARBA00004651"/>
    </source>
</evidence>
<feature type="transmembrane region" description="Helical" evidence="6">
    <location>
        <begin position="50"/>
        <end position="68"/>
    </location>
</feature>
<evidence type="ECO:0000313" key="7">
    <source>
        <dbReference type="EMBL" id="EEC91269.1"/>
    </source>
</evidence>
<evidence type="ECO:0000313" key="8">
    <source>
        <dbReference type="Proteomes" id="UP000004315"/>
    </source>
</evidence>
<feature type="transmembrane region" description="Helical" evidence="6">
    <location>
        <begin position="20"/>
        <end position="44"/>
    </location>
</feature>
<dbReference type="PANTHER" id="PTHR30250">
    <property type="entry name" value="PST FAMILY PREDICTED COLANIC ACID TRANSPORTER"/>
    <property type="match status" value="1"/>
</dbReference>
<reference evidence="7 8" key="1">
    <citation type="submission" date="2008-11" db="EMBL/GenBank/DDBJ databases">
        <title>Draft genome sequence of Eubacterium biforme (DSM 3989).</title>
        <authorList>
            <person name="Sudarsanam P."/>
            <person name="Ley R."/>
            <person name="Guruge J."/>
            <person name="Turnbaugh P.J."/>
            <person name="Mahowald M."/>
            <person name="Liep D."/>
            <person name="Gordon J."/>
        </authorList>
    </citation>
    <scope>NUCLEOTIDE SEQUENCE [LARGE SCALE GENOMIC DNA]</scope>
    <source>
        <strain evidence="7 8">DSM 3989</strain>
    </source>
</reference>
<dbReference type="Pfam" id="PF01943">
    <property type="entry name" value="Polysacc_synt"/>
    <property type="match status" value="1"/>
</dbReference>
<dbReference type="eggNOG" id="COG2244">
    <property type="taxonomic scope" value="Bacteria"/>
</dbReference>
<accession>B7C7G1</accession>
<dbReference type="GO" id="GO:0005886">
    <property type="term" value="C:plasma membrane"/>
    <property type="evidence" value="ECO:0007669"/>
    <property type="project" value="UniProtKB-SubCell"/>
</dbReference>
<feature type="transmembrane region" description="Helical" evidence="6">
    <location>
        <begin position="333"/>
        <end position="354"/>
    </location>
</feature>
<evidence type="ECO:0000256" key="2">
    <source>
        <dbReference type="ARBA" id="ARBA00022475"/>
    </source>
</evidence>
<gene>
    <name evidence="7" type="ORF">EUBIFOR_00108</name>
</gene>
<feature type="transmembrane region" description="Helical" evidence="6">
    <location>
        <begin position="214"/>
        <end position="234"/>
    </location>
</feature>
<keyword evidence="8" id="KW-1185">Reference proteome</keyword>
<dbReference type="RefSeq" id="WP_003863925.1">
    <property type="nucleotide sequence ID" value="NZ_DS996839.1"/>
</dbReference>
<feature type="transmembrane region" description="Helical" evidence="6">
    <location>
        <begin position="295"/>
        <end position="318"/>
    </location>
</feature>
<evidence type="ECO:0000256" key="6">
    <source>
        <dbReference type="SAM" id="Phobius"/>
    </source>
</evidence>
<dbReference type="InterPro" id="IPR050833">
    <property type="entry name" value="Poly_Biosynth_Transport"/>
</dbReference>
<comment type="caution">
    <text evidence="7">The sequence shown here is derived from an EMBL/GenBank/DDBJ whole genome shotgun (WGS) entry which is preliminary data.</text>
</comment>
<feature type="transmembrane region" description="Helical" evidence="6">
    <location>
        <begin position="254"/>
        <end position="274"/>
    </location>
</feature>
<feature type="transmembrane region" description="Helical" evidence="6">
    <location>
        <begin position="116"/>
        <end position="135"/>
    </location>
</feature>
<dbReference type="Proteomes" id="UP000004315">
    <property type="component" value="Unassembled WGS sequence"/>
</dbReference>
<dbReference type="OrthoDB" id="3246647at2"/>
<dbReference type="HOGENOM" id="CLU_032713_0_0_9"/>
<feature type="transmembrane region" description="Helical" evidence="6">
    <location>
        <begin position="173"/>
        <end position="193"/>
    </location>
</feature>
<dbReference type="AlphaFoldDB" id="B7C7G1"/>
<dbReference type="STRING" id="518637.EUBIFOR_00108"/>
<evidence type="ECO:0000256" key="4">
    <source>
        <dbReference type="ARBA" id="ARBA00022989"/>
    </source>
</evidence>
<organism evidence="7 8">
    <name type="scientific">Holdemanella biformis DSM 3989</name>
    <dbReference type="NCBI Taxonomy" id="518637"/>
    <lineage>
        <taxon>Bacteria</taxon>
        <taxon>Bacillati</taxon>
        <taxon>Bacillota</taxon>
        <taxon>Erysipelotrichia</taxon>
        <taxon>Erysipelotrichales</taxon>
        <taxon>Erysipelotrichaceae</taxon>
        <taxon>Holdemanella</taxon>
    </lineage>
</organism>
<feature type="transmembrane region" description="Helical" evidence="6">
    <location>
        <begin position="88"/>
        <end position="110"/>
    </location>
</feature>